<dbReference type="AlphaFoldDB" id="A0A9Q1KTH1"/>
<protein>
    <submittedName>
        <fullName evidence="2">Uncharacterized protein</fullName>
    </submittedName>
</protein>
<feature type="region of interest" description="Disordered" evidence="1">
    <location>
        <begin position="56"/>
        <end position="111"/>
    </location>
</feature>
<proteinExistence type="predicted"/>
<sequence length="168" mass="17698">MEAVLIKALLVLDRNDAPKNRSLIVGKDWRKSFSRNLEVRMDKDINIEAVPDTNDRVGYGDESGTGVYGGGSGRSSNTRNWGNADKLQGTESDDGMTMDGTGGGSYHGGSSNLATGGLDLGVRGQGVENFGQSNGGEMMQGPNTNMGFAGFTASQVSIFVNIENLDVV</sequence>
<organism evidence="2 3">
    <name type="scientific">Carnegiea gigantea</name>
    <dbReference type="NCBI Taxonomy" id="171969"/>
    <lineage>
        <taxon>Eukaryota</taxon>
        <taxon>Viridiplantae</taxon>
        <taxon>Streptophyta</taxon>
        <taxon>Embryophyta</taxon>
        <taxon>Tracheophyta</taxon>
        <taxon>Spermatophyta</taxon>
        <taxon>Magnoliopsida</taxon>
        <taxon>eudicotyledons</taxon>
        <taxon>Gunneridae</taxon>
        <taxon>Pentapetalae</taxon>
        <taxon>Caryophyllales</taxon>
        <taxon>Cactineae</taxon>
        <taxon>Cactaceae</taxon>
        <taxon>Cactoideae</taxon>
        <taxon>Echinocereeae</taxon>
        <taxon>Carnegiea</taxon>
    </lineage>
</organism>
<comment type="caution">
    <text evidence="2">The sequence shown here is derived from an EMBL/GenBank/DDBJ whole genome shotgun (WGS) entry which is preliminary data.</text>
</comment>
<dbReference type="Proteomes" id="UP001153076">
    <property type="component" value="Unassembled WGS sequence"/>
</dbReference>
<feature type="compositionally biased region" description="Gly residues" evidence="1">
    <location>
        <begin position="61"/>
        <end position="73"/>
    </location>
</feature>
<evidence type="ECO:0000313" key="2">
    <source>
        <dbReference type="EMBL" id="KAJ8448536.1"/>
    </source>
</evidence>
<accession>A0A9Q1KTH1</accession>
<evidence type="ECO:0000256" key="1">
    <source>
        <dbReference type="SAM" id="MobiDB-lite"/>
    </source>
</evidence>
<dbReference type="EMBL" id="JAKOGI010000029">
    <property type="protein sequence ID" value="KAJ8448536.1"/>
    <property type="molecule type" value="Genomic_DNA"/>
</dbReference>
<name>A0A9Q1KTH1_9CARY</name>
<keyword evidence="3" id="KW-1185">Reference proteome</keyword>
<feature type="compositionally biased region" description="Low complexity" evidence="1">
    <location>
        <begin position="74"/>
        <end position="83"/>
    </location>
</feature>
<evidence type="ECO:0000313" key="3">
    <source>
        <dbReference type="Proteomes" id="UP001153076"/>
    </source>
</evidence>
<reference evidence="2" key="1">
    <citation type="submission" date="2022-04" db="EMBL/GenBank/DDBJ databases">
        <title>Carnegiea gigantea Genome sequencing and assembly v2.</title>
        <authorList>
            <person name="Copetti D."/>
            <person name="Sanderson M.J."/>
            <person name="Burquez A."/>
            <person name="Wojciechowski M.F."/>
        </authorList>
    </citation>
    <scope>NUCLEOTIDE SEQUENCE</scope>
    <source>
        <strain evidence="2">SGP5-SGP5p</strain>
        <tissue evidence="2">Aerial part</tissue>
    </source>
</reference>
<gene>
    <name evidence="2" type="ORF">Cgig2_012180</name>
</gene>